<evidence type="ECO:0000313" key="4">
    <source>
        <dbReference type="Proteomes" id="UP000194151"/>
    </source>
</evidence>
<organism evidence="3 4">
    <name type="scientific">Bordetella genomosp. 8</name>
    <dbReference type="NCBI Taxonomy" id="1416806"/>
    <lineage>
        <taxon>Bacteria</taxon>
        <taxon>Pseudomonadati</taxon>
        <taxon>Pseudomonadota</taxon>
        <taxon>Betaproteobacteria</taxon>
        <taxon>Burkholderiales</taxon>
        <taxon>Alcaligenaceae</taxon>
        <taxon>Bordetella</taxon>
    </lineage>
</organism>
<dbReference type="InterPro" id="IPR005064">
    <property type="entry name" value="BUG"/>
</dbReference>
<evidence type="ECO:0000256" key="1">
    <source>
        <dbReference type="ARBA" id="ARBA00006987"/>
    </source>
</evidence>
<dbReference type="EMBL" id="CP021108">
    <property type="protein sequence ID" value="ARP81196.1"/>
    <property type="molecule type" value="Genomic_DNA"/>
</dbReference>
<evidence type="ECO:0008006" key="5">
    <source>
        <dbReference type="Google" id="ProtNLM"/>
    </source>
</evidence>
<dbReference type="SUPFAM" id="SSF53850">
    <property type="entry name" value="Periplasmic binding protein-like II"/>
    <property type="match status" value="1"/>
</dbReference>
<name>A0A1W6YJC3_9BORD</name>
<evidence type="ECO:0000313" key="3">
    <source>
        <dbReference type="EMBL" id="ARP81196.1"/>
    </source>
</evidence>
<dbReference type="KEGG" id="bgv:CAL12_10320"/>
<dbReference type="Proteomes" id="UP000194151">
    <property type="component" value="Chromosome"/>
</dbReference>
<dbReference type="PANTHER" id="PTHR42928">
    <property type="entry name" value="TRICARBOXYLATE-BINDING PROTEIN"/>
    <property type="match status" value="1"/>
</dbReference>
<accession>A0A1W6YJC3</accession>
<proteinExistence type="inferred from homology"/>
<dbReference type="STRING" id="1416806.CAL12_10320"/>
<comment type="similarity">
    <text evidence="1">Belongs to the UPF0065 (bug) family.</text>
</comment>
<gene>
    <name evidence="3" type="ORF">CAL12_10320</name>
</gene>
<dbReference type="Gene3D" id="3.40.190.150">
    <property type="entry name" value="Bordetella uptake gene, domain 1"/>
    <property type="match status" value="1"/>
</dbReference>
<dbReference type="CDD" id="cd07012">
    <property type="entry name" value="PBP2_Bug_TTT"/>
    <property type="match status" value="1"/>
</dbReference>
<dbReference type="Gene3D" id="3.40.190.10">
    <property type="entry name" value="Periplasmic binding protein-like II"/>
    <property type="match status" value="1"/>
</dbReference>
<dbReference type="OrthoDB" id="8627295at2"/>
<dbReference type="InterPro" id="IPR042100">
    <property type="entry name" value="Bug_dom1"/>
</dbReference>
<keyword evidence="2" id="KW-0732">Signal</keyword>
<protein>
    <recommendedName>
        <fullName evidence="5">LacI family transcriptional regulator</fullName>
    </recommendedName>
</protein>
<keyword evidence="4" id="KW-1185">Reference proteome</keyword>
<dbReference type="PIRSF" id="PIRSF017082">
    <property type="entry name" value="YflP"/>
    <property type="match status" value="1"/>
</dbReference>
<feature type="chain" id="PRO_5012551978" description="LacI family transcriptional regulator" evidence="2">
    <location>
        <begin position="25"/>
        <end position="324"/>
    </location>
</feature>
<feature type="signal peptide" evidence="2">
    <location>
        <begin position="1"/>
        <end position="24"/>
    </location>
</feature>
<sequence>MTNRLQTLLAGAACIMGAMAPALAQAYPDHPITLVVGFPPGGGVDLVARPLAERLSKQLGQPVIVENRGGAAGNIAMDYVARARPDGYTLMIGNLGMLSANPLLYPNLNFDVAKSFAPVARLVVTPLLAIVPAKLPATSMKQFVDLAKQEPGKMFFGSGGTGNINHLAVELLKMQTGVQITHVPYKGSAPALTALVSDEVQLDIDGLNILLPQVKGGMARALAVTGEKRAPALPDVPTMKEAGFPGMTVYGWQGVFVPAGTPQPIVDRLTGEVEKALRDPALAQRLSEQGTDPAFQNAADFQKYITAEQERWGKVIKTANIKVE</sequence>
<dbReference type="RefSeq" id="WP_086064393.1">
    <property type="nucleotide sequence ID" value="NZ_CP021108.1"/>
</dbReference>
<dbReference type="Pfam" id="PF03401">
    <property type="entry name" value="TctC"/>
    <property type="match status" value="1"/>
</dbReference>
<dbReference type="AlphaFoldDB" id="A0A1W6YJC3"/>
<evidence type="ECO:0000256" key="2">
    <source>
        <dbReference type="SAM" id="SignalP"/>
    </source>
</evidence>
<reference evidence="3 4" key="1">
    <citation type="submission" date="2017-05" db="EMBL/GenBank/DDBJ databases">
        <title>Complete and WGS of Bordetella genogroups.</title>
        <authorList>
            <person name="Spilker T."/>
            <person name="LiPuma J."/>
        </authorList>
    </citation>
    <scope>NUCLEOTIDE SEQUENCE [LARGE SCALE GENOMIC DNA]</scope>
    <source>
        <strain evidence="3 4">AU19157</strain>
    </source>
</reference>
<dbReference type="PANTHER" id="PTHR42928:SF5">
    <property type="entry name" value="BLR1237 PROTEIN"/>
    <property type="match status" value="1"/>
</dbReference>